<organism evidence="2 3">
    <name type="scientific">Chryseobacterium polytrichastri</name>
    <dbReference type="NCBI Taxonomy" id="1302687"/>
    <lineage>
        <taxon>Bacteria</taxon>
        <taxon>Pseudomonadati</taxon>
        <taxon>Bacteroidota</taxon>
        <taxon>Flavobacteriia</taxon>
        <taxon>Flavobacteriales</taxon>
        <taxon>Weeksellaceae</taxon>
        <taxon>Chryseobacterium group</taxon>
        <taxon>Chryseobacterium</taxon>
    </lineage>
</organism>
<evidence type="ECO:0008006" key="4">
    <source>
        <dbReference type="Google" id="ProtNLM"/>
    </source>
</evidence>
<dbReference type="AlphaFoldDB" id="A0A1M7KNR5"/>
<name>A0A1M7KNR5_9FLAO</name>
<proteinExistence type="predicted"/>
<dbReference type="STRING" id="1302687.SAMN05444267_10681"/>
<evidence type="ECO:0000313" key="3">
    <source>
        <dbReference type="Proteomes" id="UP000184364"/>
    </source>
</evidence>
<feature type="coiled-coil region" evidence="1">
    <location>
        <begin position="164"/>
        <end position="198"/>
    </location>
</feature>
<gene>
    <name evidence="2" type="ORF">SAMN05444267_10681</name>
</gene>
<dbReference type="Proteomes" id="UP000184364">
    <property type="component" value="Unassembled WGS sequence"/>
</dbReference>
<dbReference type="EMBL" id="FRAV01000068">
    <property type="protein sequence ID" value="SHM66944.1"/>
    <property type="molecule type" value="Genomic_DNA"/>
</dbReference>
<keyword evidence="3" id="KW-1185">Reference proteome</keyword>
<evidence type="ECO:0000313" key="2">
    <source>
        <dbReference type="EMBL" id="SHM66944.1"/>
    </source>
</evidence>
<sequence length="387" mass="45430">MKTSINFKAAKLNSEAHNFRRKTFDYIRKDLSQKNEYWSEEKIGDRLRKIEIYCKEKSGRKLQKNAMPIREAVVVIKENTTMQDLHYLSKKLQEELQIRIFQITIHKDEGHLDKDIKEWKPNLHAHLVADWQDLDTGKTLKHQSFHYSKMQDITAECLGMERGVEGSKGRLEAIEFKIQKKEEEYQALNEKINEMKCEVGSQKFKNFIVKENNFLGFNRIKIDKTIENYEKVFKSYNVKLIKDREVLQLKTKIISELQSKNINLTKKISVLKKKLSSVLSNVTIYSIEKQKYLDSAKDTLIKALQFEKLKQPGLFDTTKEKLISIVNGVGKKVCEENNILFSAFEEIFKTQENSFEIISLLNFGDTQIRYDSEDIPVLQKSKKIRRS</sequence>
<keyword evidence="1" id="KW-0175">Coiled coil</keyword>
<protein>
    <recommendedName>
        <fullName evidence="4">Plasmid recombination enzyme</fullName>
    </recommendedName>
</protein>
<evidence type="ECO:0000256" key="1">
    <source>
        <dbReference type="SAM" id="Coils"/>
    </source>
</evidence>
<reference evidence="3" key="1">
    <citation type="submission" date="2016-11" db="EMBL/GenBank/DDBJ databases">
        <authorList>
            <person name="Varghese N."/>
            <person name="Submissions S."/>
        </authorList>
    </citation>
    <scope>NUCLEOTIDE SEQUENCE [LARGE SCALE GENOMIC DNA]</scope>
    <source>
        <strain evidence="3">DSM 26899</strain>
    </source>
</reference>
<accession>A0A1M7KNR5</accession>
<dbReference type="OrthoDB" id="1222728at2"/>
<dbReference type="RefSeq" id="WP_073297965.1">
    <property type="nucleotide sequence ID" value="NZ_FRAV01000068.1"/>
</dbReference>